<dbReference type="Pfam" id="PF17802">
    <property type="entry name" value="SpaA"/>
    <property type="match status" value="6"/>
</dbReference>
<evidence type="ECO:0000313" key="9">
    <source>
        <dbReference type="EMBL" id="PEQ23875.1"/>
    </source>
</evidence>
<dbReference type="InterPro" id="IPR013783">
    <property type="entry name" value="Ig-like_fold"/>
</dbReference>
<gene>
    <name evidence="9" type="ORF">CH238_12035</name>
    <name evidence="8" type="ORF">CLOLEP_01320</name>
</gene>
<accession>A7VRY3</accession>
<dbReference type="PANTHER" id="PTHR36108:SF13">
    <property type="entry name" value="COLOSSIN-B-RELATED"/>
    <property type="match status" value="1"/>
</dbReference>
<evidence type="ECO:0000256" key="3">
    <source>
        <dbReference type="ARBA" id="ARBA00022729"/>
    </source>
</evidence>
<dbReference type="HOGENOM" id="CLU_005033_0_0_9"/>
<evidence type="ECO:0000256" key="1">
    <source>
        <dbReference type="ARBA" id="ARBA00007257"/>
    </source>
</evidence>
<evidence type="ECO:0000256" key="5">
    <source>
        <dbReference type="SAM" id="SignalP"/>
    </source>
</evidence>
<dbReference type="PANTHER" id="PTHR36108">
    <property type="entry name" value="COLOSSIN-B-RELATED"/>
    <property type="match status" value="1"/>
</dbReference>
<evidence type="ECO:0000256" key="2">
    <source>
        <dbReference type="ARBA" id="ARBA00022525"/>
    </source>
</evidence>
<proteinExistence type="inferred from homology"/>
<reference evidence="9 11" key="3">
    <citation type="submission" date="2017-07" db="EMBL/GenBank/DDBJ databases">
        <title>Prevalence of linear plasmids in Cutibacterium (Propionibacterium) acnes isolates obtained from prostatic tissue.</title>
        <authorList>
            <person name="Davidsson S."/>
            <person name="Carlsson J."/>
            <person name="Molling P."/>
            <person name="Andren O."/>
            <person name="Andersson S.-O."/>
            <person name="Brzuszkiewicz E."/>
            <person name="Poehlein A."/>
            <person name="Al-Zeer M."/>
            <person name="Brinkmann V."/>
            <person name="Scavenius C."/>
            <person name="Nazipi S."/>
            <person name="Soderquist B."/>
            <person name="Bruggemann H."/>
        </authorList>
    </citation>
    <scope>NUCLEOTIDE SEQUENCE [LARGE SCALE GENOMIC DNA]</scope>
    <source>
        <strain evidence="9 11">DSM 753</strain>
    </source>
</reference>
<keyword evidence="4" id="KW-0472">Membrane</keyword>
<reference evidence="8 10" key="1">
    <citation type="submission" date="2007-08" db="EMBL/GenBank/DDBJ databases">
        <title>Draft genome sequence of Clostridium leptum (DSM 753).</title>
        <authorList>
            <person name="Sudarsanam P."/>
            <person name="Ley R."/>
            <person name="Guruge J."/>
            <person name="Turnbaugh P.J."/>
            <person name="Mahowald M."/>
            <person name="Liep D."/>
            <person name="Gordon J."/>
        </authorList>
    </citation>
    <scope>NUCLEOTIDE SEQUENCE [LARGE SCALE GENOMIC DNA]</scope>
    <source>
        <strain evidence="8 10">DSM 753</strain>
    </source>
</reference>
<dbReference type="EMBL" id="ABCB02000017">
    <property type="protein sequence ID" value="EDO61813.1"/>
    <property type="molecule type" value="Genomic_DNA"/>
</dbReference>
<feature type="domain" description="SpaA-like prealbumin fold" evidence="7">
    <location>
        <begin position="756"/>
        <end position="837"/>
    </location>
</feature>
<feature type="domain" description="SpaA-like prealbumin fold" evidence="7">
    <location>
        <begin position="1060"/>
        <end position="1145"/>
    </location>
</feature>
<dbReference type="InterPro" id="IPR041033">
    <property type="entry name" value="SpaA_PFL_dom_1"/>
</dbReference>
<comment type="similarity">
    <text evidence="1">Belongs to the serine-aspartate repeat-containing protein (SDr) family.</text>
</comment>
<evidence type="ECO:0000313" key="8">
    <source>
        <dbReference type="EMBL" id="EDO61813.1"/>
    </source>
</evidence>
<keyword evidence="2" id="KW-0964">Secreted</keyword>
<dbReference type="Proteomes" id="UP000003490">
    <property type="component" value="Unassembled WGS sequence"/>
</dbReference>
<dbReference type="Gene3D" id="2.60.40.10">
    <property type="entry name" value="Immunoglobulins"/>
    <property type="match status" value="7"/>
</dbReference>
<keyword evidence="4" id="KW-0812">Transmembrane</keyword>
<feature type="signal peptide" evidence="5">
    <location>
        <begin position="1"/>
        <end position="26"/>
    </location>
</feature>
<reference evidence="8 10" key="2">
    <citation type="submission" date="2007-08" db="EMBL/GenBank/DDBJ databases">
        <authorList>
            <person name="Fulton L."/>
            <person name="Clifton S."/>
            <person name="Fulton B."/>
            <person name="Xu J."/>
            <person name="Minx P."/>
            <person name="Pepin K.H."/>
            <person name="Johnson M."/>
            <person name="Thiruvilangam P."/>
            <person name="Bhonagiri V."/>
            <person name="Nash W.E."/>
            <person name="Wang C."/>
            <person name="Mardis E.R."/>
            <person name="Wilson R.K."/>
        </authorList>
    </citation>
    <scope>NUCLEOTIDE SEQUENCE [LARGE SCALE GENOMIC DNA]</scope>
    <source>
        <strain evidence="8 10">DSM 753</strain>
    </source>
</reference>
<feature type="domain" description="SpaA-like prealbumin fold" evidence="7">
    <location>
        <begin position="425"/>
        <end position="503"/>
    </location>
</feature>
<dbReference type="eggNOG" id="COG4932">
    <property type="taxonomic scope" value="Bacteria"/>
</dbReference>
<evidence type="ECO:0000259" key="6">
    <source>
        <dbReference type="Pfam" id="PF08341"/>
    </source>
</evidence>
<keyword evidence="11" id="KW-1185">Reference proteome</keyword>
<evidence type="ECO:0000313" key="11">
    <source>
        <dbReference type="Proteomes" id="UP000220611"/>
    </source>
</evidence>
<protein>
    <submittedName>
        <fullName evidence="8">Cna protein B-type domain protein</fullName>
    </submittedName>
</protein>
<keyword evidence="4" id="KW-1133">Transmembrane helix</keyword>
<evidence type="ECO:0000313" key="10">
    <source>
        <dbReference type="Proteomes" id="UP000003490"/>
    </source>
</evidence>
<feature type="domain" description="SpaA-like prealbumin fold" evidence="7">
    <location>
        <begin position="301"/>
        <end position="388"/>
    </location>
</feature>
<feature type="domain" description="SpaA-like prealbumin fold" evidence="7">
    <location>
        <begin position="636"/>
        <end position="721"/>
    </location>
</feature>
<name>A7VRY3_9FIRM</name>
<feature type="transmembrane region" description="Helical" evidence="4">
    <location>
        <begin position="1160"/>
        <end position="1179"/>
    </location>
</feature>
<feature type="chain" id="PRO_5041894247" evidence="5">
    <location>
        <begin position="27"/>
        <end position="1190"/>
    </location>
</feature>
<dbReference type="EMBL" id="NOXF01000010">
    <property type="protein sequence ID" value="PEQ23875.1"/>
    <property type="molecule type" value="Genomic_DNA"/>
</dbReference>
<organism evidence="8 10">
    <name type="scientific">[Clostridium] leptum DSM 753</name>
    <dbReference type="NCBI Taxonomy" id="428125"/>
    <lineage>
        <taxon>Bacteria</taxon>
        <taxon>Bacillati</taxon>
        <taxon>Bacillota</taxon>
        <taxon>Clostridia</taxon>
        <taxon>Eubacteriales</taxon>
        <taxon>Oscillospiraceae</taxon>
        <taxon>Oscillospiraceae incertae sedis</taxon>
    </lineage>
</organism>
<dbReference type="Proteomes" id="UP000220611">
    <property type="component" value="Unassembled WGS sequence"/>
</dbReference>
<feature type="domain" description="Thioester" evidence="6">
    <location>
        <begin position="67"/>
        <end position="153"/>
    </location>
</feature>
<evidence type="ECO:0000256" key="4">
    <source>
        <dbReference type="SAM" id="Phobius"/>
    </source>
</evidence>
<dbReference type="AlphaFoldDB" id="A7VRY3"/>
<dbReference type="Pfam" id="PF08341">
    <property type="entry name" value="TED"/>
    <property type="match status" value="1"/>
</dbReference>
<evidence type="ECO:0000259" key="7">
    <source>
        <dbReference type="Pfam" id="PF17802"/>
    </source>
</evidence>
<dbReference type="OrthoDB" id="9804660at2"/>
<keyword evidence="3 5" id="KW-0732">Signal</keyword>
<feature type="domain" description="SpaA-like prealbumin fold" evidence="7">
    <location>
        <begin position="969"/>
        <end position="1054"/>
    </location>
</feature>
<dbReference type="InterPro" id="IPR013552">
    <property type="entry name" value="Thioester_dom"/>
</dbReference>
<sequence length="1190" mass="130653">MKYLKRLTALLLTFIMVLDIPISANAIQDWYGVSDPLQYTSDLHIGNYTYRAGTYSTVMRLDETNRIAYCIQPDVQIGGNESDWFYETVSSTPAWNALSLNQQTAINLLLLYGYPNQSLPGNKPEQYFATRNMIWEIVMGYRDSTHPYTRRDARCYNAFSGHAGFVQAYKELEKKLSTHYLRPSFSGRSAMSAPTIILDYNPSTKKYEKTVTDTNNVLSSFNFSISGVTLSRNGNTLSISTANKITAETVASSTKPLPSPASTGILIWQSVNNPSGNQNMITGGGAGDPVPAYFKLAIGEGTVQIRKTNDTHGGFFSGAVYGIYDSSGTKVDELTTSATDYVKSKSLPLGHYYLQELKAPSGAILDTTKHEFDLTTNGATLSLSVSDQSQTANILITKQGEVLTGATQSDSEFGPLYTPTYGLSALSGAVYDIYANENIVSAGGKQLYTKDQLVCTVNSGVKSPNLPLGQYRAVEKTAPSGFALDTTPHIIDLTYKGQTVTVYTEPVTVTNQRQKVTVSLKKFIEENTLFPNPDAYKDIRFGIFSFKDIQDNSENTVIPKNSLLDIFGIDETLQGSSSADLPISDYYLKELQTAPGWVLDETEYPFSFSAQPQDVQHVIVEPNGGQPISNETVKGYVEIYKSDATYGGALANAVYGIYTTNGTQAGSLTTDSKGYDKSGPLPRGSYYLQEISAPEGTVLDPKQYPFTISEQDVVITIHLENISQQANVLITKEGERLTNADQSETEFGIQYTPVYGTETLSGAVYEIYANQDIYSPGGILLYSADDLIATVNGGKISPDLPLGQIRIQEKTAPEGFVLDTAPYIVDLTYKGQNVTVYTEPVTVTNQRQKVTVTLTKLIEENPIFPNPDAYKYIRFGIFTAQDFKDSSGNVIIPQNSLVDIISLDESLKGVSSADLPIGSYYLKELQTAPGWVLNETIYPFTFEAQPQEVQEITIDPSNGEPIVNNTVKGSIEISKLDLSTGQRLSGSKIQILDPDKIVVAEGVTDESGTVRFTLPYGNYFYCEAEAPEGYVIDPTLYEFTIAGDGEIIKTSLHNRMISSEIIIHKVSSTDGSSLYQAGIRFKDAQGNVIAEGYTDENGIFSTILTYGEYTWEEFQAPEGFILDPTPHKVTITEDGKVIEETFRNDEKVELVATGENVNTIVWSIAAALSGAVIICFFIFTNRQKQKIKKY</sequence>
<comment type="caution">
    <text evidence="8">The sequence shown here is derived from an EMBL/GenBank/DDBJ whole genome shotgun (WGS) entry which is preliminary data.</text>
</comment>